<dbReference type="AlphaFoldDB" id="U7QJC9"/>
<evidence type="ECO:0000313" key="1">
    <source>
        <dbReference type="EMBL" id="ERT08069.1"/>
    </source>
</evidence>
<dbReference type="Proteomes" id="UP000017127">
    <property type="component" value="Unassembled WGS sequence"/>
</dbReference>
<gene>
    <name evidence="1" type="ORF">M595_1904</name>
</gene>
<evidence type="ECO:0000313" key="2">
    <source>
        <dbReference type="Proteomes" id="UP000017127"/>
    </source>
</evidence>
<keyword evidence="2" id="KW-1185">Reference proteome</keyword>
<sequence length="43" mass="5042">MSWGWVSSTLGRESWGCFLEAELNGFNKSRLFFFPQELLIWNG</sequence>
<comment type="caution">
    <text evidence="1">The sequence shown here is derived from an EMBL/GenBank/DDBJ whole genome shotgun (WGS) entry which is preliminary data.</text>
</comment>
<protein>
    <submittedName>
        <fullName evidence="1">Uncharacterized protein</fullName>
    </submittedName>
</protein>
<name>U7QJC9_9CYAN</name>
<reference evidence="1 2" key="1">
    <citation type="journal article" date="2013" name="Front. Microbiol.">
        <title>Comparative genomic analyses of the cyanobacterium, Lyngbya aestuarii BL J, a powerful hydrogen producer.</title>
        <authorList>
            <person name="Kothari A."/>
            <person name="Vaughn M."/>
            <person name="Garcia-Pichel F."/>
        </authorList>
    </citation>
    <scope>NUCLEOTIDE SEQUENCE [LARGE SCALE GENOMIC DNA]</scope>
    <source>
        <strain evidence="1 2">BL J</strain>
    </source>
</reference>
<accession>U7QJC9</accession>
<organism evidence="1 2">
    <name type="scientific">Lyngbya aestuarii BL J</name>
    <dbReference type="NCBI Taxonomy" id="1348334"/>
    <lineage>
        <taxon>Bacteria</taxon>
        <taxon>Bacillati</taxon>
        <taxon>Cyanobacteriota</taxon>
        <taxon>Cyanophyceae</taxon>
        <taxon>Oscillatoriophycideae</taxon>
        <taxon>Oscillatoriales</taxon>
        <taxon>Microcoleaceae</taxon>
        <taxon>Lyngbya</taxon>
    </lineage>
</organism>
<proteinExistence type="predicted"/>
<dbReference type="EMBL" id="AUZM01000014">
    <property type="protein sequence ID" value="ERT08069.1"/>
    <property type="molecule type" value="Genomic_DNA"/>
</dbReference>